<comment type="caution">
    <text evidence="3">The sequence shown here is derived from an EMBL/GenBank/DDBJ whole genome shotgun (WGS) entry which is preliminary data.</text>
</comment>
<organism evidence="3 4">
    <name type="scientific">Zhongshania borealis</name>
    <dbReference type="NCBI Taxonomy" id="889488"/>
    <lineage>
        <taxon>Bacteria</taxon>
        <taxon>Pseudomonadati</taxon>
        <taxon>Pseudomonadota</taxon>
        <taxon>Gammaproteobacteria</taxon>
        <taxon>Cellvibrionales</taxon>
        <taxon>Spongiibacteraceae</taxon>
        <taxon>Zhongshania</taxon>
    </lineage>
</organism>
<sequence>MSTKLENIVLIDDSGADNYYHQMIIEKANTCRTVTAYNLASKALNNIEDTIKKKQKLPELIFLDINMPIIDGWDFLKRYEEIVPQDLRQTVIIILSTSVNPSDHDRAAAHPSVAAYCSKPLSATKLQDIVAKHFS</sequence>
<proteinExistence type="predicted"/>
<evidence type="ECO:0000313" key="4">
    <source>
        <dbReference type="Proteomes" id="UP001500392"/>
    </source>
</evidence>
<feature type="domain" description="Response regulatory" evidence="2">
    <location>
        <begin position="7"/>
        <end position="134"/>
    </location>
</feature>
<dbReference type="SMART" id="SM00448">
    <property type="entry name" value="REC"/>
    <property type="match status" value="1"/>
</dbReference>
<evidence type="ECO:0000256" key="1">
    <source>
        <dbReference type="PROSITE-ProRule" id="PRU00169"/>
    </source>
</evidence>
<keyword evidence="1" id="KW-0597">Phosphoprotein</keyword>
<dbReference type="Pfam" id="PF00072">
    <property type="entry name" value="Response_reg"/>
    <property type="match status" value="1"/>
</dbReference>
<dbReference type="InterPro" id="IPR011006">
    <property type="entry name" value="CheY-like_superfamily"/>
</dbReference>
<dbReference type="Proteomes" id="UP001500392">
    <property type="component" value="Unassembled WGS sequence"/>
</dbReference>
<dbReference type="InterPro" id="IPR001789">
    <property type="entry name" value="Sig_transdc_resp-reg_receiver"/>
</dbReference>
<name>A0ABP7X5H5_9GAMM</name>
<dbReference type="PROSITE" id="PS50110">
    <property type="entry name" value="RESPONSE_REGULATORY"/>
    <property type="match status" value="1"/>
</dbReference>
<dbReference type="RefSeq" id="WP_344938380.1">
    <property type="nucleotide sequence ID" value="NZ_BAABDM010000010.1"/>
</dbReference>
<dbReference type="SUPFAM" id="SSF52172">
    <property type="entry name" value="CheY-like"/>
    <property type="match status" value="1"/>
</dbReference>
<gene>
    <name evidence="3" type="ORF">GCM10022414_34070</name>
</gene>
<dbReference type="EMBL" id="BAABDM010000010">
    <property type="protein sequence ID" value="GAA4104893.1"/>
    <property type="molecule type" value="Genomic_DNA"/>
</dbReference>
<protein>
    <submittedName>
        <fullName evidence="3">Response regulator</fullName>
    </submittedName>
</protein>
<keyword evidence="4" id="KW-1185">Reference proteome</keyword>
<dbReference type="PANTHER" id="PTHR44520">
    <property type="entry name" value="RESPONSE REGULATOR RCP1-RELATED"/>
    <property type="match status" value="1"/>
</dbReference>
<dbReference type="InterPro" id="IPR052893">
    <property type="entry name" value="TCS_response_regulator"/>
</dbReference>
<accession>A0ABP7X5H5</accession>
<reference evidence="4" key="1">
    <citation type="journal article" date="2019" name="Int. J. Syst. Evol. Microbiol.">
        <title>The Global Catalogue of Microorganisms (GCM) 10K type strain sequencing project: providing services to taxonomists for standard genome sequencing and annotation.</title>
        <authorList>
            <consortium name="The Broad Institute Genomics Platform"/>
            <consortium name="The Broad Institute Genome Sequencing Center for Infectious Disease"/>
            <person name="Wu L."/>
            <person name="Ma J."/>
        </authorList>
    </citation>
    <scope>NUCLEOTIDE SEQUENCE [LARGE SCALE GENOMIC DNA]</scope>
    <source>
        <strain evidence="4">JCM 17304</strain>
    </source>
</reference>
<evidence type="ECO:0000313" key="3">
    <source>
        <dbReference type="EMBL" id="GAA4104893.1"/>
    </source>
</evidence>
<feature type="modified residue" description="4-aspartylphosphate" evidence="1">
    <location>
        <position position="64"/>
    </location>
</feature>
<dbReference type="Gene3D" id="3.40.50.2300">
    <property type="match status" value="1"/>
</dbReference>
<evidence type="ECO:0000259" key="2">
    <source>
        <dbReference type="PROSITE" id="PS50110"/>
    </source>
</evidence>
<dbReference type="PANTHER" id="PTHR44520:SF2">
    <property type="entry name" value="RESPONSE REGULATOR RCP1"/>
    <property type="match status" value="1"/>
</dbReference>